<evidence type="ECO:0000313" key="3">
    <source>
        <dbReference type="Proteomes" id="UP000318833"/>
    </source>
</evidence>
<protein>
    <recommendedName>
        <fullName evidence="4">T9SS type A sorting domain-containing protein</fullName>
    </recommendedName>
</protein>
<keyword evidence="1" id="KW-1133">Transmembrane helix</keyword>
<dbReference type="OrthoDB" id="1165050at2"/>
<gene>
    <name evidence="2" type="ORF">FOF46_25160</name>
</gene>
<organism evidence="2 3">
    <name type="scientific">Aquimarina algiphila</name>
    <dbReference type="NCBI Taxonomy" id="2047982"/>
    <lineage>
        <taxon>Bacteria</taxon>
        <taxon>Pseudomonadati</taxon>
        <taxon>Bacteroidota</taxon>
        <taxon>Flavobacteriia</taxon>
        <taxon>Flavobacteriales</taxon>
        <taxon>Flavobacteriaceae</taxon>
        <taxon>Aquimarina</taxon>
    </lineage>
</organism>
<reference evidence="2 3" key="1">
    <citation type="submission" date="2019-07" db="EMBL/GenBank/DDBJ databases">
        <title>The draft genome sequence of Aquimarina algiphila M91.</title>
        <authorList>
            <person name="Meng X."/>
        </authorList>
    </citation>
    <scope>NUCLEOTIDE SEQUENCE [LARGE SCALE GENOMIC DNA]</scope>
    <source>
        <strain evidence="2 3">M91</strain>
    </source>
</reference>
<accession>A0A554VD91</accession>
<keyword evidence="1" id="KW-0812">Transmembrane</keyword>
<dbReference type="RefSeq" id="WP_143918371.1">
    <property type="nucleotide sequence ID" value="NZ_CANMIK010000074.1"/>
</dbReference>
<dbReference type="AlphaFoldDB" id="A0A554VD91"/>
<keyword evidence="3" id="KW-1185">Reference proteome</keyword>
<evidence type="ECO:0008006" key="4">
    <source>
        <dbReference type="Google" id="ProtNLM"/>
    </source>
</evidence>
<proteinExistence type="predicted"/>
<dbReference type="EMBL" id="VLNR01000072">
    <property type="protein sequence ID" value="TSE04796.1"/>
    <property type="molecule type" value="Genomic_DNA"/>
</dbReference>
<comment type="caution">
    <text evidence="2">The sequence shown here is derived from an EMBL/GenBank/DDBJ whole genome shotgun (WGS) entry which is preliminary data.</text>
</comment>
<evidence type="ECO:0000313" key="2">
    <source>
        <dbReference type="EMBL" id="TSE04796.1"/>
    </source>
</evidence>
<dbReference type="Proteomes" id="UP000318833">
    <property type="component" value="Unassembled WGS sequence"/>
</dbReference>
<evidence type="ECO:0000256" key="1">
    <source>
        <dbReference type="SAM" id="Phobius"/>
    </source>
</evidence>
<feature type="transmembrane region" description="Helical" evidence="1">
    <location>
        <begin position="7"/>
        <end position="26"/>
    </location>
</feature>
<sequence>MRVLIRIDSLIGVASAIMALMVGTILQGNAIYGAENTMTLEGVSFPIKRLYKDSDNDNVTYTVKDIKFDLIPIGDITYVVGKINADIVDFKESSPPLFLILKPIPEPEPEPTVAEIKSISPNPTSSSFTVHYFKPEQADSYLVLRQNGPELARTPTNTKKGNFQVTFDELLFYPSGIYYVQLFVNGVGVDSKQVVKQ</sequence>
<name>A0A554VD91_9FLAO</name>
<keyword evidence="1" id="KW-0472">Membrane</keyword>